<name>A0ABQ7F2Y9_BRACR</name>
<reference evidence="1 2" key="1">
    <citation type="journal article" date="2020" name="BMC Genomics">
        <title>Intraspecific diversification of the crop wild relative Brassica cretica Lam. using demographic model selection.</title>
        <authorList>
            <person name="Kioukis A."/>
            <person name="Michalopoulou V.A."/>
            <person name="Briers L."/>
            <person name="Pirintsos S."/>
            <person name="Studholme D.J."/>
            <person name="Pavlidis P."/>
            <person name="Sarris P.F."/>
        </authorList>
    </citation>
    <scope>NUCLEOTIDE SEQUENCE [LARGE SCALE GENOMIC DNA]</scope>
    <source>
        <strain evidence="2">cv. PFS-1207/04</strain>
    </source>
</reference>
<gene>
    <name evidence="1" type="ORF">DY000_02047808</name>
</gene>
<protein>
    <submittedName>
        <fullName evidence="1">Uncharacterized protein</fullName>
    </submittedName>
</protein>
<evidence type="ECO:0000313" key="2">
    <source>
        <dbReference type="Proteomes" id="UP000266723"/>
    </source>
</evidence>
<dbReference type="Proteomes" id="UP000266723">
    <property type="component" value="Unassembled WGS sequence"/>
</dbReference>
<evidence type="ECO:0000313" key="1">
    <source>
        <dbReference type="EMBL" id="KAF3610393.1"/>
    </source>
</evidence>
<sequence length="124" mass="13090">MCRSLALGFRFSLSEVFHFPEEGGDPGTGPGKLHSGEPGFLLAGILGTGVPSGGDPEAGVLPGASLRQEIAPVILRYWVPLSLVLLGPLILVEEGKLWASDDVLEMVEPGALMFPEEELHALIC</sequence>
<proteinExistence type="predicted"/>
<keyword evidence="2" id="KW-1185">Reference proteome</keyword>
<organism evidence="1 2">
    <name type="scientific">Brassica cretica</name>
    <name type="common">Mustard</name>
    <dbReference type="NCBI Taxonomy" id="69181"/>
    <lineage>
        <taxon>Eukaryota</taxon>
        <taxon>Viridiplantae</taxon>
        <taxon>Streptophyta</taxon>
        <taxon>Embryophyta</taxon>
        <taxon>Tracheophyta</taxon>
        <taxon>Spermatophyta</taxon>
        <taxon>Magnoliopsida</taxon>
        <taxon>eudicotyledons</taxon>
        <taxon>Gunneridae</taxon>
        <taxon>Pentapetalae</taxon>
        <taxon>rosids</taxon>
        <taxon>malvids</taxon>
        <taxon>Brassicales</taxon>
        <taxon>Brassicaceae</taxon>
        <taxon>Brassiceae</taxon>
        <taxon>Brassica</taxon>
    </lineage>
</organism>
<comment type="caution">
    <text evidence="1">The sequence shown here is derived from an EMBL/GenBank/DDBJ whole genome shotgun (WGS) entry which is preliminary data.</text>
</comment>
<dbReference type="EMBL" id="QGKV02000297">
    <property type="protein sequence ID" value="KAF3610393.1"/>
    <property type="molecule type" value="Genomic_DNA"/>
</dbReference>
<accession>A0ABQ7F2Y9</accession>